<dbReference type="PANTHER" id="PTHR12526:SF630">
    <property type="entry name" value="GLYCOSYLTRANSFERASE"/>
    <property type="match status" value="1"/>
</dbReference>
<dbReference type="PANTHER" id="PTHR12526">
    <property type="entry name" value="GLYCOSYLTRANSFERASE"/>
    <property type="match status" value="1"/>
</dbReference>
<dbReference type="EMBL" id="PYLS01000005">
    <property type="protein sequence ID" value="PST83379.1"/>
    <property type="molecule type" value="Genomic_DNA"/>
</dbReference>
<organism evidence="1 2">
    <name type="scientific">Pedobacter yulinensis</name>
    <dbReference type="NCBI Taxonomy" id="2126353"/>
    <lineage>
        <taxon>Bacteria</taxon>
        <taxon>Pseudomonadati</taxon>
        <taxon>Bacteroidota</taxon>
        <taxon>Sphingobacteriia</taxon>
        <taxon>Sphingobacteriales</taxon>
        <taxon>Sphingobacteriaceae</taxon>
        <taxon>Pedobacter</taxon>
    </lineage>
</organism>
<gene>
    <name evidence="1" type="ORF">C7T94_12445</name>
</gene>
<dbReference type="RefSeq" id="WP_107215639.1">
    <property type="nucleotide sequence ID" value="NZ_KZ686269.1"/>
</dbReference>
<dbReference type="Gene3D" id="3.40.50.11010">
    <property type="match status" value="1"/>
</dbReference>
<name>A0A2T3HLS3_9SPHI</name>
<comment type="caution">
    <text evidence="1">The sequence shown here is derived from an EMBL/GenBank/DDBJ whole genome shotgun (WGS) entry which is preliminary data.</text>
</comment>
<evidence type="ECO:0000313" key="1">
    <source>
        <dbReference type="EMBL" id="PST83379.1"/>
    </source>
</evidence>
<proteinExistence type="predicted"/>
<sequence length="403" mass="45929">MLRNKTIFIFSLMKFDGLASTNYTIARELAKHNTVYYIDNPFTTRDCMRQKDSLEFLVRKPHFRNGAEGVIDTDLPGLKVLICPPVLTINFLPEGWLYRLLLRRNERRVVRRIRQLIRRENIGEYIFINAFNFHYPAIGRLLRPALQVYHAVDPIIVPYDRRHGLKSERELVATSDLVICTSKALYEQHKRLNPETYFVPNAADFSHSSRAADPALALHPSLSGINRPIAGYLGNIERRMDFALLQEVARSNADLSFVFAGPVEGNFIPDSLQQLSNVHFTGAVRYDEIPAVLKGFDVCMIPFAKDEVSSTIFPLKLFEYLGAGKPVVITDFNPDLQQFTHGEARFCSTATEFSDAIRKVLPLREPADVAARQAVAKENTWTRRGEEFSALLETALEKKKRQI</sequence>
<dbReference type="SUPFAM" id="SSF53756">
    <property type="entry name" value="UDP-Glycosyltransferase/glycogen phosphorylase"/>
    <property type="match status" value="1"/>
</dbReference>
<keyword evidence="1" id="KW-0808">Transferase</keyword>
<evidence type="ECO:0000313" key="2">
    <source>
        <dbReference type="Proteomes" id="UP000240912"/>
    </source>
</evidence>
<keyword evidence="2" id="KW-1185">Reference proteome</keyword>
<dbReference type="Gene3D" id="3.40.50.2000">
    <property type="entry name" value="Glycogen Phosphorylase B"/>
    <property type="match status" value="1"/>
</dbReference>
<dbReference type="OrthoDB" id="9816564at2"/>
<dbReference type="AlphaFoldDB" id="A0A2T3HLS3"/>
<dbReference type="Pfam" id="PF13692">
    <property type="entry name" value="Glyco_trans_1_4"/>
    <property type="match status" value="1"/>
</dbReference>
<reference evidence="1 2" key="1">
    <citation type="submission" date="2018-03" db="EMBL/GenBank/DDBJ databases">
        <authorList>
            <person name="Keele B.F."/>
        </authorList>
    </citation>
    <scope>NUCLEOTIDE SEQUENCE [LARGE SCALE GENOMIC DNA]</scope>
    <source>
        <strain evidence="1 2">YL28-9</strain>
    </source>
</reference>
<dbReference type="GO" id="GO:0016740">
    <property type="term" value="F:transferase activity"/>
    <property type="evidence" value="ECO:0007669"/>
    <property type="project" value="UniProtKB-KW"/>
</dbReference>
<protein>
    <submittedName>
        <fullName evidence="1">Glycosyl transferase family 1</fullName>
    </submittedName>
</protein>
<dbReference type="Proteomes" id="UP000240912">
    <property type="component" value="Unassembled WGS sequence"/>
</dbReference>
<accession>A0A2T3HLS3</accession>